<accession>A0ACB7ZL05</accession>
<comment type="caution">
    <text evidence="1">The sequence shown here is derived from an EMBL/GenBank/DDBJ whole genome shotgun (WGS) entry which is preliminary data.</text>
</comment>
<sequence length="141" mass="15242">MLGRMAKEYPEAMIFHGDAHYIFSQVLDSPSNYELWIMSTVNLLADCQSRSMHGVGIFSVVSQGLIDSKALGRPCGGYFGLARLYEHGANPGTTHVVGTEGHLALELPTTGKTSTKSDVFTFGALLLEDVSGRRSLSPRPP</sequence>
<keyword evidence="2" id="KW-1185">Reference proteome</keyword>
<name>A0ACB7ZL05_9ERIC</name>
<evidence type="ECO:0000313" key="1">
    <source>
        <dbReference type="EMBL" id="KAH7866653.1"/>
    </source>
</evidence>
<dbReference type="EMBL" id="CM037159">
    <property type="protein sequence ID" value="KAH7866653.1"/>
    <property type="molecule type" value="Genomic_DNA"/>
</dbReference>
<gene>
    <name evidence="1" type="ORF">Vadar_023278</name>
</gene>
<protein>
    <submittedName>
        <fullName evidence="1">Uncharacterized protein</fullName>
    </submittedName>
</protein>
<proteinExistence type="predicted"/>
<organism evidence="1 2">
    <name type="scientific">Vaccinium darrowii</name>
    <dbReference type="NCBI Taxonomy" id="229202"/>
    <lineage>
        <taxon>Eukaryota</taxon>
        <taxon>Viridiplantae</taxon>
        <taxon>Streptophyta</taxon>
        <taxon>Embryophyta</taxon>
        <taxon>Tracheophyta</taxon>
        <taxon>Spermatophyta</taxon>
        <taxon>Magnoliopsida</taxon>
        <taxon>eudicotyledons</taxon>
        <taxon>Gunneridae</taxon>
        <taxon>Pentapetalae</taxon>
        <taxon>asterids</taxon>
        <taxon>Ericales</taxon>
        <taxon>Ericaceae</taxon>
        <taxon>Vaccinioideae</taxon>
        <taxon>Vaccinieae</taxon>
        <taxon>Vaccinium</taxon>
    </lineage>
</organism>
<reference evidence="1 2" key="1">
    <citation type="journal article" date="2021" name="Hortic Res">
        <title>High-quality reference genome and annotation aids understanding of berry development for evergreen blueberry (Vaccinium darrowii).</title>
        <authorList>
            <person name="Yu J."/>
            <person name="Hulse-Kemp A.M."/>
            <person name="Babiker E."/>
            <person name="Staton M."/>
        </authorList>
    </citation>
    <scope>NUCLEOTIDE SEQUENCE [LARGE SCALE GENOMIC DNA]</scope>
    <source>
        <strain evidence="2">cv. NJ 8807/NJ 8810</strain>
        <tissue evidence="1">Young leaf</tissue>
    </source>
</reference>
<dbReference type="Proteomes" id="UP000828048">
    <property type="component" value="Chromosome 9"/>
</dbReference>
<evidence type="ECO:0000313" key="2">
    <source>
        <dbReference type="Proteomes" id="UP000828048"/>
    </source>
</evidence>